<evidence type="ECO:0000313" key="3">
    <source>
        <dbReference type="Proteomes" id="UP001231189"/>
    </source>
</evidence>
<feature type="region of interest" description="Disordered" evidence="1">
    <location>
        <begin position="1"/>
        <end position="24"/>
    </location>
</feature>
<dbReference type="EMBL" id="JAUUTY010000005">
    <property type="protein sequence ID" value="KAK1629484.1"/>
    <property type="molecule type" value="Genomic_DNA"/>
</dbReference>
<keyword evidence="3" id="KW-1185">Reference proteome</keyword>
<proteinExistence type="predicted"/>
<evidence type="ECO:0000256" key="1">
    <source>
        <dbReference type="SAM" id="MobiDB-lite"/>
    </source>
</evidence>
<reference evidence="2" key="1">
    <citation type="submission" date="2023-07" db="EMBL/GenBank/DDBJ databases">
        <title>A chromosome-level genome assembly of Lolium multiflorum.</title>
        <authorList>
            <person name="Chen Y."/>
            <person name="Copetti D."/>
            <person name="Kolliker R."/>
            <person name="Studer B."/>
        </authorList>
    </citation>
    <scope>NUCLEOTIDE SEQUENCE</scope>
    <source>
        <strain evidence="2">02402/16</strain>
        <tissue evidence="2">Leaf</tissue>
    </source>
</reference>
<accession>A0AAD8RQV4</accession>
<feature type="compositionally biased region" description="Polar residues" evidence="1">
    <location>
        <begin position="13"/>
        <end position="24"/>
    </location>
</feature>
<comment type="caution">
    <text evidence="2">The sequence shown here is derived from an EMBL/GenBank/DDBJ whole genome shotgun (WGS) entry which is preliminary data.</text>
</comment>
<sequence length="142" mass="15319">MRPSEHGAGTMETLATTGPAATSSYTRRCAGQGRWRARHALDDLDAAVSRSSSLLPQSVTKNLSLGAEAFWLAQQRNSGVGFIARYDTKKIVDISHACTCASGFETPTKDCQYLLQCCISRKGRPNDAQVGHTGMLSVLSRK</sequence>
<evidence type="ECO:0000313" key="2">
    <source>
        <dbReference type="EMBL" id="KAK1629484.1"/>
    </source>
</evidence>
<name>A0AAD8RQV4_LOLMU</name>
<dbReference type="Proteomes" id="UP001231189">
    <property type="component" value="Unassembled WGS sequence"/>
</dbReference>
<dbReference type="AlphaFoldDB" id="A0AAD8RQV4"/>
<gene>
    <name evidence="2" type="ORF">QYE76_003799</name>
</gene>
<organism evidence="2 3">
    <name type="scientific">Lolium multiflorum</name>
    <name type="common">Italian ryegrass</name>
    <name type="synonym">Lolium perenne subsp. multiflorum</name>
    <dbReference type="NCBI Taxonomy" id="4521"/>
    <lineage>
        <taxon>Eukaryota</taxon>
        <taxon>Viridiplantae</taxon>
        <taxon>Streptophyta</taxon>
        <taxon>Embryophyta</taxon>
        <taxon>Tracheophyta</taxon>
        <taxon>Spermatophyta</taxon>
        <taxon>Magnoliopsida</taxon>
        <taxon>Liliopsida</taxon>
        <taxon>Poales</taxon>
        <taxon>Poaceae</taxon>
        <taxon>BOP clade</taxon>
        <taxon>Pooideae</taxon>
        <taxon>Poodae</taxon>
        <taxon>Poeae</taxon>
        <taxon>Poeae Chloroplast Group 2 (Poeae type)</taxon>
        <taxon>Loliodinae</taxon>
        <taxon>Loliinae</taxon>
        <taxon>Lolium</taxon>
    </lineage>
</organism>
<protein>
    <submittedName>
        <fullName evidence="2">Uncharacterized protein</fullName>
    </submittedName>
</protein>